<protein>
    <recommendedName>
        <fullName evidence="7">4-hydroxythreonine-4-phosphate dehydrogenase</fullName>
        <ecNumber evidence="7">1.1.1.262</ecNumber>
    </recommendedName>
    <alternativeName>
        <fullName evidence="7">4-(phosphohydroxy)-L-threonine dehydrogenase</fullName>
    </alternativeName>
</protein>
<dbReference type="InterPro" id="IPR005255">
    <property type="entry name" value="PdxA_fam"/>
</dbReference>
<dbReference type="EC" id="1.1.1.262" evidence="7"/>
<accession>A0ABN1AAV2</accession>
<evidence type="ECO:0000256" key="2">
    <source>
        <dbReference type="ARBA" id="ARBA00022723"/>
    </source>
</evidence>
<keyword evidence="3 7" id="KW-0521">NADP</keyword>
<evidence type="ECO:0000256" key="4">
    <source>
        <dbReference type="ARBA" id="ARBA00023002"/>
    </source>
</evidence>
<reference evidence="8 9" key="1">
    <citation type="journal article" date="2019" name="Int. J. Syst. Evol. Microbiol.">
        <title>The Global Catalogue of Microorganisms (GCM) 10K type strain sequencing project: providing services to taxonomists for standard genome sequencing and annotation.</title>
        <authorList>
            <consortium name="The Broad Institute Genomics Platform"/>
            <consortium name="The Broad Institute Genome Sequencing Center for Infectious Disease"/>
            <person name="Wu L."/>
            <person name="Ma J."/>
        </authorList>
    </citation>
    <scope>NUCLEOTIDE SEQUENCE [LARGE SCALE GENOMIC DNA]</scope>
    <source>
        <strain evidence="8 9">JCM 14162</strain>
    </source>
</reference>
<keyword evidence="7" id="KW-0460">Magnesium</keyword>
<evidence type="ECO:0000256" key="1">
    <source>
        <dbReference type="ARBA" id="ARBA00022490"/>
    </source>
</evidence>
<gene>
    <name evidence="7 8" type="primary">pdxA</name>
    <name evidence="8" type="ORF">GCM10009096_11190</name>
</gene>
<dbReference type="Gene3D" id="3.40.718.10">
    <property type="entry name" value="Isopropylmalate Dehydrogenase"/>
    <property type="match status" value="1"/>
</dbReference>
<dbReference type="HAMAP" id="MF_00536">
    <property type="entry name" value="PdxA"/>
    <property type="match status" value="1"/>
</dbReference>
<comment type="similarity">
    <text evidence="7">Belongs to the PdxA family.</text>
</comment>
<feature type="binding site" evidence="7">
    <location>
        <position position="212"/>
    </location>
    <ligand>
        <name>a divalent metal cation</name>
        <dbReference type="ChEBI" id="CHEBI:60240"/>
        <note>ligand shared between dimeric partners</note>
    </ligand>
</feature>
<evidence type="ECO:0000256" key="7">
    <source>
        <dbReference type="HAMAP-Rule" id="MF_00536"/>
    </source>
</evidence>
<dbReference type="RefSeq" id="WP_229956337.1">
    <property type="nucleotide sequence ID" value="NZ_BAAAEM010000002.1"/>
</dbReference>
<comment type="catalytic activity">
    <reaction evidence="7">
        <text>4-(phosphooxy)-L-threonine + NAD(+) = 3-amino-2-oxopropyl phosphate + CO2 + NADH</text>
        <dbReference type="Rhea" id="RHEA:32275"/>
        <dbReference type="ChEBI" id="CHEBI:16526"/>
        <dbReference type="ChEBI" id="CHEBI:57279"/>
        <dbReference type="ChEBI" id="CHEBI:57540"/>
        <dbReference type="ChEBI" id="CHEBI:57945"/>
        <dbReference type="ChEBI" id="CHEBI:58452"/>
        <dbReference type="EC" id="1.1.1.262"/>
    </reaction>
</comment>
<feature type="binding site" evidence="7">
    <location>
        <position position="284"/>
    </location>
    <ligand>
        <name>substrate</name>
    </ligand>
</feature>
<keyword evidence="1 7" id="KW-0963">Cytoplasm</keyword>
<dbReference type="SUPFAM" id="SSF53659">
    <property type="entry name" value="Isocitrate/Isopropylmalate dehydrogenase-like"/>
    <property type="match status" value="1"/>
</dbReference>
<evidence type="ECO:0000313" key="9">
    <source>
        <dbReference type="Proteomes" id="UP001500713"/>
    </source>
</evidence>
<feature type="binding site" evidence="7">
    <location>
        <position position="136"/>
    </location>
    <ligand>
        <name>substrate</name>
    </ligand>
</feature>
<dbReference type="NCBIfam" id="TIGR00557">
    <property type="entry name" value="pdxA"/>
    <property type="match status" value="1"/>
</dbReference>
<comment type="subcellular location">
    <subcellularLocation>
        <location evidence="7">Cytoplasm</location>
    </subcellularLocation>
</comment>
<evidence type="ECO:0000256" key="3">
    <source>
        <dbReference type="ARBA" id="ARBA00022857"/>
    </source>
</evidence>
<feature type="binding site" evidence="7">
    <location>
        <position position="293"/>
    </location>
    <ligand>
        <name>substrate</name>
    </ligand>
</feature>
<sequence>MPGVKKPFALSCGDPAGIGPEIICKTWRQRDSFDCSPFFVAGNSGDFDGLYDVPVIKISDPAEAKDAFDKALPILHIYDGEIARPGEPTLDGAQCALHSLEIASGLARSGDAGAVITAPVSKSQLYKVGFRYPGQTEFVSERCGIARENAVMMLGGPSLRVIPMTTHIPLKDVPGQLTHALIIARTKSAAKAMTRNFGIESPRIAIAGLNPHAGENGNLGDEEKLVMQPAIDELLEQGLDVMGPLPADTMFHAEARSHYDIALCPYHDQALIPLKTLHFFDGVNMTLGLPIVRTSPDHGTAFDIAGKNVADPRSMIAAIEMAATAVAHREIYDN</sequence>
<dbReference type="Pfam" id="PF04166">
    <property type="entry name" value="PdxA"/>
    <property type="match status" value="1"/>
</dbReference>
<comment type="miscellaneous">
    <text evidence="7">The active site is located at the dimer interface.</text>
</comment>
<proteinExistence type="inferred from homology"/>
<feature type="binding site" evidence="7">
    <location>
        <position position="167"/>
    </location>
    <ligand>
        <name>a divalent metal cation</name>
        <dbReference type="ChEBI" id="CHEBI:60240"/>
        <note>ligand shared between dimeric partners</note>
    </ligand>
</feature>
<comment type="function">
    <text evidence="7">Catalyzes the NAD(P)-dependent oxidation of 4-(phosphooxy)-L-threonine (HTP) into 2-amino-3-oxo-4-(phosphooxy)butyric acid which spontaneously decarboxylates to form 3-amino-2-oxopropyl phosphate (AHAP).</text>
</comment>
<feature type="binding site" evidence="7">
    <location>
        <position position="275"/>
    </location>
    <ligand>
        <name>substrate</name>
    </ligand>
</feature>
<evidence type="ECO:0000256" key="5">
    <source>
        <dbReference type="ARBA" id="ARBA00023027"/>
    </source>
</evidence>
<comment type="caution">
    <text evidence="8">The sequence shown here is derived from an EMBL/GenBank/DDBJ whole genome shotgun (WGS) entry which is preliminary data.</text>
</comment>
<keyword evidence="7" id="KW-0862">Zinc</keyword>
<dbReference type="EMBL" id="BAAAEM010000002">
    <property type="protein sequence ID" value="GAA0471904.1"/>
    <property type="molecule type" value="Genomic_DNA"/>
</dbReference>
<dbReference type="PANTHER" id="PTHR30004:SF6">
    <property type="entry name" value="D-THREONATE 4-PHOSPHATE DEHYDROGENASE"/>
    <property type="match status" value="1"/>
</dbReference>
<comment type="cofactor">
    <cofactor evidence="7">
        <name>Zn(2+)</name>
        <dbReference type="ChEBI" id="CHEBI:29105"/>
    </cofactor>
    <cofactor evidence="7">
        <name>Mg(2+)</name>
        <dbReference type="ChEBI" id="CHEBI:18420"/>
    </cofactor>
    <cofactor evidence="7">
        <name>Co(2+)</name>
        <dbReference type="ChEBI" id="CHEBI:48828"/>
    </cofactor>
    <text evidence="7">Binds 1 divalent metal cation per subunit. Can use ions such as Zn(2+), Mg(2+) or Co(2+).</text>
</comment>
<dbReference type="NCBIfam" id="NF003699">
    <property type="entry name" value="PRK05312.1"/>
    <property type="match status" value="1"/>
</dbReference>
<comment type="pathway">
    <text evidence="7">Cofactor biosynthesis; pyridoxine 5'-phosphate biosynthesis; pyridoxine 5'-phosphate from D-erythrose 4-phosphate: step 4/5.</text>
</comment>
<comment type="caution">
    <text evidence="7">Lacks conserved residue(s) required for the propagation of feature annotation.</text>
</comment>
<organism evidence="8 9">
    <name type="scientific">Parasphingorhabdus litoris</name>
    <dbReference type="NCBI Taxonomy" id="394733"/>
    <lineage>
        <taxon>Bacteria</taxon>
        <taxon>Pseudomonadati</taxon>
        <taxon>Pseudomonadota</taxon>
        <taxon>Alphaproteobacteria</taxon>
        <taxon>Sphingomonadales</taxon>
        <taxon>Sphingomonadaceae</taxon>
        <taxon>Parasphingorhabdus</taxon>
    </lineage>
</organism>
<comment type="subunit">
    <text evidence="7">Homodimer.</text>
</comment>
<keyword evidence="9" id="KW-1185">Reference proteome</keyword>
<keyword evidence="2 7" id="KW-0479">Metal-binding</keyword>
<keyword evidence="7" id="KW-0170">Cobalt</keyword>
<feature type="binding site" evidence="7">
    <location>
        <position position="267"/>
    </location>
    <ligand>
        <name>a divalent metal cation</name>
        <dbReference type="ChEBI" id="CHEBI:60240"/>
        <note>ligand shared between dimeric partners</note>
    </ligand>
</feature>
<keyword evidence="4 7" id="KW-0560">Oxidoreductase</keyword>
<evidence type="ECO:0000256" key="6">
    <source>
        <dbReference type="ARBA" id="ARBA00023096"/>
    </source>
</evidence>
<evidence type="ECO:0000313" key="8">
    <source>
        <dbReference type="EMBL" id="GAA0471904.1"/>
    </source>
</evidence>
<dbReference type="InterPro" id="IPR037510">
    <property type="entry name" value="PdxA"/>
</dbReference>
<keyword evidence="5 7" id="KW-0520">NAD</keyword>
<dbReference type="PANTHER" id="PTHR30004">
    <property type="entry name" value="4-HYDROXYTHREONINE-4-PHOSPHATE DEHYDROGENASE"/>
    <property type="match status" value="1"/>
</dbReference>
<keyword evidence="6 7" id="KW-0664">Pyridoxine biosynthesis</keyword>
<dbReference type="Proteomes" id="UP001500713">
    <property type="component" value="Unassembled WGS sequence"/>
</dbReference>
<name>A0ABN1AAV2_9SPHN</name>